<feature type="compositionally biased region" description="Acidic residues" evidence="4">
    <location>
        <begin position="257"/>
        <end position="317"/>
    </location>
</feature>
<feature type="region of interest" description="Disordered" evidence="4">
    <location>
        <begin position="1"/>
        <end position="43"/>
    </location>
</feature>
<evidence type="ECO:0000256" key="3">
    <source>
        <dbReference type="SAM" id="Coils"/>
    </source>
</evidence>
<evidence type="ECO:0000313" key="5">
    <source>
        <dbReference type="EMBL" id="CAD7276288.1"/>
    </source>
</evidence>
<evidence type="ECO:0008006" key="7">
    <source>
        <dbReference type="Google" id="ProtNLM"/>
    </source>
</evidence>
<protein>
    <recommendedName>
        <fullName evidence="7">Protein SET</fullName>
    </recommendedName>
</protein>
<gene>
    <name evidence="5" type="ORF">NMOB1V02_LOCUS4059</name>
</gene>
<accession>A0A7R9GCT6</accession>
<evidence type="ECO:0000256" key="2">
    <source>
        <dbReference type="RuleBase" id="RU003876"/>
    </source>
</evidence>
<keyword evidence="3" id="KW-0175">Coiled coil</keyword>
<proteinExistence type="inferred from homology"/>
<feature type="coiled-coil region" evidence="3">
    <location>
        <begin position="43"/>
        <end position="77"/>
    </location>
</feature>
<comment type="similarity">
    <text evidence="1 2">Belongs to the nucleosome assembly protein (NAP) family.</text>
</comment>
<dbReference type="EMBL" id="CAJPEX010000591">
    <property type="protein sequence ID" value="CAG0916440.1"/>
    <property type="molecule type" value="Genomic_DNA"/>
</dbReference>
<dbReference type="AlphaFoldDB" id="A0A7R9GCT6"/>
<dbReference type="Gene3D" id="1.20.5.1500">
    <property type="match status" value="1"/>
</dbReference>
<dbReference type="GO" id="GO:0006334">
    <property type="term" value="P:nucleosome assembly"/>
    <property type="evidence" value="ECO:0007669"/>
    <property type="project" value="InterPro"/>
</dbReference>
<dbReference type="OrthoDB" id="19419at2759"/>
<organism evidence="5">
    <name type="scientific">Notodromas monacha</name>
    <dbReference type="NCBI Taxonomy" id="399045"/>
    <lineage>
        <taxon>Eukaryota</taxon>
        <taxon>Metazoa</taxon>
        <taxon>Ecdysozoa</taxon>
        <taxon>Arthropoda</taxon>
        <taxon>Crustacea</taxon>
        <taxon>Oligostraca</taxon>
        <taxon>Ostracoda</taxon>
        <taxon>Podocopa</taxon>
        <taxon>Podocopida</taxon>
        <taxon>Cypridocopina</taxon>
        <taxon>Cypridoidea</taxon>
        <taxon>Cyprididae</taxon>
        <taxon>Notodromas</taxon>
    </lineage>
</organism>
<dbReference type="GO" id="GO:0005634">
    <property type="term" value="C:nucleus"/>
    <property type="evidence" value="ECO:0007669"/>
    <property type="project" value="InterPro"/>
</dbReference>
<sequence>MAESGKTKLPDSAEDNGPVSKKARVADEVLSEPAAGSSGGMMLEDLPKEISEALDELDSCQREIDALNEKASEEILKVEQKFNILRRPMYGNRTEIIARIPQFWLTAFTNHPQISPMIDEEEEKCLQYLRDMVVDENDDIKSGYKIKFIFEDNPYFDNNELVKDIHLPYESPEDRPSVESTEIKWKAGMDLLKVKEKKPKRRGRAWADNTVSFLEWLTHGGDPSGDEIAEILKDDMWPNPMQYYLAPEVELEANGLSDEDEEEEGVEEESDVEPDTVVILDDEEEGEGEEDSEDNLAGEEAGGENEPTDELEKDEEP</sequence>
<keyword evidence="6" id="KW-1185">Reference proteome</keyword>
<feature type="compositionally biased region" description="Basic and acidic residues" evidence="4">
    <location>
        <begin position="1"/>
        <end position="11"/>
    </location>
</feature>
<dbReference type="InterPro" id="IPR002164">
    <property type="entry name" value="NAP_family"/>
</dbReference>
<dbReference type="Gene3D" id="3.30.1120.90">
    <property type="entry name" value="Nucleosome assembly protein"/>
    <property type="match status" value="1"/>
</dbReference>
<dbReference type="Proteomes" id="UP000678499">
    <property type="component" value="Unassembled WGS sequence"/>
</dbReference>
<dbReference type="EMBL" id="OA882628">
    <property type="protein sequence ID" value="CAD7276288.1"/>
    <property type="molecule type" value="Genomic_DNA"/>
</dbReference>
<dbReference type="Pfam" id="PF00956">
    <property type="entry name" value="NAP"/>
    <property type="match status" value="1"/>
</dbReference>
<name>A0A7R9GCT6_9CRUS</name>
<evidence type="ECO:0000256" key="1">
    <source>
        <dbReference type="ARBA" id="ARBA00009947"/>
    </source>
</evidence>
<evidence type="ECO:0000256" key="4">
    <source>
        <dbReference type="SAM" id="MobiDB-lite"/>
    </source>
</evidence>
<evidence type="ECO:0000313" key="6">
    <source>
        <dbReference type="Proteomes" id="UP000678499"/>
    </source>
</evidence>
<feature type="region of interest" description="Disordered" evidence="4">
    <location>
        <begin position="252"/>
        <end position="317"/>
    </location>
</feature>
<dbReference type="InterPro" id="IPR037231">
    <property type="entry name" value="NAP-like_sf"/>
</dbReference>
<dbReference type="SUPFAM" id="SSF143113">
    <property type="entry name" value="NAP-like"/>
    <property type="match status" value="1"/>
</dbReference>
<dbReference type="PANTHER" id="PTHR11875">
    <property type="entry name" value="TESTIS-SPECIFIC Y-ENCODED PROTEIN"/>
    <property type="match status" value="1"/>
</dbReference>
<reference evidence="5" key="1">
    <citation type="submission" date="2020-11" db="EMBL/GenBank/DDBJ databases">
        <authorList>
            <person name="Tran Van P."/>
        </authorList>
    </citation>
    <scope>NUCLEOTIDE SEQUENCE</scope>
</reference>